<dbReference type="SUPFAM" id="SSF47090">
    <property type="entry name" value="PGBD-like"/>
    <property type="match status" value="2"/>
</dbReference>
<protein>
    <recommendedName>
        <fullName evidence="1">Peptidoglycan binding-like domain-containing protein</fullName>
    </recommendedName>
</protein>
<dbReference type="InterPro" id="IPR036365">
    <property type="entry name" value="PGBD-like_sf"/>
</dbReference>
<dbReference type="AlphaFoldDB" id="A0A1F6C4P9"/>
<feature type="domain" description="Peptidoglycan binding-like" evidence="1">
    <location>
        <begin position="2"/>
        <end position="60"/>
    </location>
</feature>
<dbReference type="Pfam" id="PF01471">
    <property type="entry name" value="PG_binding_1"/>
    <property type="match status" value="2"/>
</dbReference>
<dbReference type="Proteomes" id="UP000178249">
    <property type="component" value="Unassembled WGS sequence"/>
</dbReference>
<sequence>MALQKFLNAQGFIIATSGAGSPGNESSTFGAKTKAALAKFQAANGISPAAGYLGPKTRAMINASAATPAIPASPTTNATPTFPATTASFTRSLDVGNSGDDVLALQKFLNAYGFTISDSGVGSPGNETTYFGGKTRAALAKFQAANGISPAVGYFGPKTRAVVNGM</sequence>
<dbReference type="Gene3D" id="1.10.101.10">
    <property type="entry name" value="PGBD-like superfamily/PGBD"/>
    <property type="match status" value="2"/>
</dbReference>
<dbReference type="InterPro" id="IPR036366">
    <property type="entry name" value="PGBDSf"/>
</dbReference>
<proteinExistence type="predicted"/>
<name>A0A1F6C4P9_9BACT</name>
<dbReference type="EMBL" id="MFKP01000018">
    <property type="protein sequence ID" value="OGG44176.1"/>
    <property type="molecule type" value="Genomic_DNA"/>
</dbReference>
<accession>A0A1F6C4P9</accession>
<evidence type="ECO:0000259" key="1">
    <source>
        <dbReference type="Pfam" id="PF01471"/>
    </source>
</evidence>
<reference evidence="2 3" key="1">
    <citation type="journal article" date="2016" name="Nat. Commun.">
        <title>Thousands of microbial genomes shed light on interconnected biogeochemical processes in an aquifer system.</title>
        <authorList>
            <person name="Anantharaman K."/>
            <person name="Brown C.T."/>
            <person name="Hug L.A."/>
            <person name="Sharon I."/>
            <person name="Castelle C.J."/>
            <person name="Probst A.J."/>
            <person name="Thomas B.C."/>
            <person name="Singh A."/>
            <person name="Wilkins M.J."/>
            <person name="Karaoz U."/>
            <person name="Brodie E.L."/>
            <person name="Williams K.H."/>
            <person name="Hubbard S.S."/>
            <person name="Banfield J.F."/>
        </authorList>
    </citation>
    <scope>NUCLEOTIDE SEQUENCE [LARGE SCALE GENOMIC DNA]</scope>
</reference>
<dbReference type="InterPro" id="IPR002477">
    <property type="entry name" value="Peptidoglycan-bd-like"/>
</dbReference>
<evidence type="ECO:0000313" key="3">
    <source>
        <dbReference type="Proteomes" id="UP000178249"/>
    </source>
</evidence>
<evidence type="ECO:0000313" key="2">
    <source>
        <dbReference type="EMBL" id="OGG44176.1"/>
    </source>
</evidence>
<comment type="caution">
    <text evidence="2">The sequence shown here is derived from an EMBL/GenBank/DDBJ whole genome shotgun (WGS) entry which is preliminary data.</text>
</comment>
<feature type="domain" description="Peptidoglycan binding-like" evidence="1">
    <location>
        <begin position="98"/>
        <end position="161"/>
    </location>
</feature>
<gene>
    <name evidence="2" type="ORF">A2841_03085</name>
</gene>
<organism evidence="2 3">
    <name type="scientific">Candidatus Kaiserbacteria bacterium RIFCSPHIGHO2_01_FULL_48_10</name>
    <dbReference type="NCBI Taxonomy" id="1798476"/>
    <lineage>
        <taxon>Bacteria</taxon>
        <taxon>Candidatus Kaiseribacteriota</taxon>
    </lineage>
</organism>